<dbReference type="GO" id="GO:0005509">
    <property type="term" value="F:calcium ion binding"/>
    <property type="evidence" value="ECO:0007669"/>
    <property type="project" value="InterPro"/>
</dbReference>
<evidence type="ECO:0000313" key="3">
    <source>
        <dbReference type="EMBL" id="KAK7683623.1"/>
    </source>
</evidence>
<evidence type="ECO:0000256" key="1">
    <source>
        <dbReference type="SAM" id="MobiDB-lite"/>
    </source>
</evidence>
<feature type="region of interest" description="Disordered" evidence="1">
    <location>
        <begin position="14"/>
        <end position="95"/>
    </location>
</feature>
<dbReference type="Proteomes" id="UP001385951">
    <property type="component" value="Unassembled WGS sequence"/>
</dbReference>
<feature type="domain" description="EF-hand" evidence="2">
    <location>
        <begin position="541"/>
        <end position="568"/>
    </location>
</feature>
<reference evidence="3 4" key="1">
    <citation type="submission" date="2022-09" db="EMBL/GenBank/DDBJ databases">
        <authorList>
            <person name="Palmer J.M."/>
        </authorList>
    </citation>
    <scope>NUCLEOTIDE SEQUENCE [LARGE SCALE GENOMIC DNA]</scope>
    <source>
        <strain evidence="3 4">DSM 7382</strain>
    </source>
</reference>
<feature type="compositionally biased region" description="Low complexity" evidence="1">
    <location>
        <begin position="23"/>
        <end position="36"/>
    </location>
</feature>
<proteinExistence type="predicted"/>
<dbReference type="InterPro" id="IPR018247">
    <property type="entry name" value="EF_Hand_1_Ca_BS"/>
</dbReference>
<keyword evidence="4" id="KW-1185">Reference proteome</keyword>
<dbReference type="PROSITE" id="PS00018">
    <property type="entry name" value="EF_HAND_1"/>
    <property type="match status" value="1"/>
</dbReference>
<dbReference type="AlphaFoldDB" id="A0AAW0FRE3"/>
<accession>A0AAW0FRE3</accession>
<dbReference type="InterPro" id="IPR002048">
    <property type="entry name" value="EF_hand_dom"/>
</dbReference>
<organism evidence="3 4">
    <name type="scientific">Cerrena zonata</name>
    <dbReference type="NCBI Taxonomy" id="2478898"/>
    <lineage>
        <taxon>Eukaryota</taxon>
        <taxon>Fungi</taxon>
        <taxon>Dikarya</taxon>
        <taxon>Basidiomycota</taxon>
        <taxon>Agaricomycotina</taxon>
        <taxon>Agaricomycetes</taxon>
        <taxon>Polyporales</taxon>
        <taxon>Cerrenaceae</taxon>
        <taxon>Cerrena</taxon>
    </lineage>
</organism>
<dbReference type="EMBL" id="JASBNA010000030">
    <property type="protein sequence ID" value="KAK7683623.1"/>
    <property type="molecule type" value="Genomic_DNA"/>
</dbReference>
<dbReference type="PROSITE" id="PS50222">
    <property type="entry name" value="EF_HAND_2"/>
    <property type="match status" value="1"/>
</dbReference>
<gene>
    <name evidence="3" type="ORF">QCA50_013461</name>
</gene>
<sequence>MSITKKFSFKNIKKRFASEDGGSVTQSSRQSSSSSTLPPDVEKGESGVARLSANGPNLSDIGASGRSRSSRSEDIPPIPAFPPGLNAPSASISSPTVPPIPLNPLQNLATTGIMDKVNEGPKDSKAENLLNKIDDAVASAQDPKGIVVTVVQPVKMLLENTGAMKAIEKGINSFMEDIPWLMKGLDEIARIHPVVTVAVLAFKAVYNMELTRRENDRRIRALYVEMKDMMAVLIQLKDVKDKDDLGPDGRTVEARLQGLVKQAADDIKDCANACDTYAKKRLLVKVLKGYSWEAKLVAFAGVFTTRRTEFEQALSIHTARMVGAIHNDVQQVQVSMEAVNAKLEIFTKIFEKLAPQDLVTIKTMVKEQGDVDGVLGNEGALKKLNDYENSLDTKDKSDLKSDYSRVRSAFSVKDLREELRYDFEVSVQRNWSTFEGKFQLYTRQLQDQLTKTINEANNRVINAVKEGPHDRIKNQELKTIWKEMTWRRNVKARLFVMTLRDHFREKAEDFELDADIFKSKEDMRTDDWALEYISINWLQPIMEAFDDDGSGYVTIAEINRFTESMPTELNWSLQHWIAYWATGWQFAATRYMEKINRIMDLMYALRPRILPGNRYDIDYYLSKVWPTIVDISSGLQASELPEELHEKFLPYMEYEEARIKRNLQDIRFDIDALDTVYVVAGHGRLKRYFDIGFSCSH</sequence>
<protein>
    <recommendedName>
        <fullName evidence="2">EF-hand domain-containing protein</fullName>
    </recommendedName>
</protein>
<evidence type="ECO:0000259" key="2">
    <source>
        <dbReference type="PROSITE" id="PS50222"/>
    </source>
</evidence>
<comment type="caution">
    <text evidence="3">The sequence shown here is derived from an EMBL/GenBank/DDBJ whole genome shotgun (WGS) entry which is preliminary data.</text>
</comment>
<evidence type="ECO:0000313" key="4">
    <source>
        <dbReference type="Proteomes" id="UP001385951"/>
    </source>
</evidence>
<name>A0AAW0FRE3_9APHY</name>